<evidence type="ECO:0000256" key="1">
    <source>
        <dbReference type="SAM" id="MobiDB-lite"/>
    </source>
</evidence>
<feature type="domain" description="RIN4 pathogenic type III effector avirulence factor Avr cleavage site" evidence="2">
    <location>
        <begin position="204"/>
        <end position="238"/>
    </location>
</feature>
<dbReference type="InterPro" id="IPR008700">
    <property type="entry name" value="TypeIII_avirulence_cleave"/>
</dbReference>
<name>A0A8T2Z4G3_POPDE</name>
<proteinExistence type="predicted"/>
<dbReference type="PANTHER" id="PTHR33159">
    <property type="entry name" value="RPM1-INTERACTING PROTEIN 4 (RIN4) FAMILY PROTEIN"/>
    <property type="match status" value="1"/>
</dbReference>
<organism evidence="3 4">
    <name type="scientific">Populus deltoides</name>
    <name type="common">Eastern poplar</name>
    <name type="synonym">Eastern cottonwood</name>
    <dbReference type="NCBI Taxonomy" id="3696"/>
    <lineage>
        <taxon>Eukaryota</taxon>
        <taxon>Viridiplantae</taxon>
        <taxon>Streptophyta</taxon>
        <taxon>Embryophyta</taxon>
        <taxon>Tracheophyta</taxon>
        <taxon>Spermatophyta</taxon>
        <taxon>Magnoliopsida</taxon>
        <taxon>eudicotyledons</taxon>
        <taxon>Gunneridae</taxon>
        <taxon>Pentapetalae</taxon>
        <taxon>rosids</taxon>
        <taxon>fabids</taxon>
        <taxon>Malpighiales</taxon>
        <taxon>Salicaceae</taxon>
        <taxon>Saliceae</taxon>
        <taxon>Populus</taxon>
    </lineage>
</organism>
<reference evidence="3" key="1">
    <citation type="journal article" date="2021" name="J. Hered.">
        <title>Genome Assembly of Salicaceae Populus deltoides (Eastern Cottonwood) I-69 Based on Nanopore Sequencing and Hi-C Technologies.</title>
        <authorList>
            <person name="Bai S."/>
            <person name="Wu H."/>
            <person name="Zhang J."/>
            <person name="Pan Z."/>
            <person name="Zhao W."/>
            <person name="Li Z."/>
            <person name="Tong C."/>
        </authorList>
    </citation>
    <scope>NUCLEOTIDE SEQUENCE</scope>
    <source>
        <tissue evidence="3">Leaf</tissue>
    </source>
</reference>
<dbReference type="InterPro" id="IPR040387">
    <property type="entry name" value="RIN4/NOI4"/>
</dbReference>
<evidence type="ECO:0000259" key="2">
    <source>
        <dbReference type="Pfam" id="PF05627"/>
    </source>
</evidence>
<gene>
    <name evidence="3" type="ORF">H0E87_009452</name>
</gene>
<evidence type="ECO:0000313" key="4">
    <source>
        <dbReference type="Proteomes" id="UP000807159"/>
    </source>
</evidence>
<comment type="caution">
    <text evidence="3">The sequence shown here is derived from an EMBL/GenBank/DDBJ whole genome shotgun (WGS) entry which is preliminary data.</text>
</comment>
<accession>A0A8T2Z4G3</accession>
<protein>
    <recommendedName>
        <fullName evidence="2">RIN4 pathogenic type III effector avirulence factor Avr cleavage site domain-containing protein</fullName>
    </recommendedName>
</protein>
<dbReference type="AlphaFoldDB" id="A0A8T2Z4G3"/>
<dbReference type="PANTHER" id="PTHR33159:SF49">
    <property type="entry name" value="RPM1-INTERACTING PROTEIN 4"/>
    <property type="match status" value="1"/>
</dbReference>
<dbReference type="EMBL" id="JACEGQ020000004">
    <property type="protein sequence ID" value="KAH8512235.1"/>
    <property type="molecule type" value="Genomic_DNA"/>
</dbReference>
<sequence>MGFDGHSASSLNHFESSDPSMSYWDLLFTVLHDVICFISPDFKHLSKPFLQQQRSHVPKFGGWDKDNVPYTAYFDNARKGKSGVRMNPNDPVENPEAFMYASGGMEDDVDFASGAFEGTNSEKQNIEGLKGHNAHSMSPSDHRKNARHNNLTSESGSEKSSSDHSLLQAQKTGLAVEGNKALSSSRHSRQRSGSTHPFDHEGHHRAASIPKFGAWDETDPRSGEGFTVIFNRVKEEKQIASTTFPSVPTQPVTLRNKGNSSSRSKRYYWLICFAQMPTKSSVDQ</sequence>
<keyword evidence="4" id="KW-1185">Reference proteome</keyword>
<dbReference type="Pfam" id="PF05627">
    <property type="entry name" value="AvrRpt-cleavage"/>
    <property type="match status" value="2"/>
</dbReference>
<dbReference type="GO" id="GO:0005886">
    <property type="term" value="C:plasma membrane"/>
    <property type="evidence" value="ECO:0007669"/>
    <property type="project" value="TreeGrafter"/>
</dbReference>
<dbReference type="Proteomes" id="UP000807159">
    <property type="component" value="Chromosome 4"/>
</dbReference>
<evidence type="ECO:0000313" key="3">
    <source>
        <dbReference type="EMBL" id="KAH8512235.1"/>
    </source>
</evidence>
<feature type="domain" description="RIN4 pathogenic type III effector avirulence factor Avr cleavage site" evidence="2">
    <location>
        <begin position="53"/>
        <end position="81"/>
    </location>
</feature>
<feature type="region of interest" description="Disordered" evidence="1">
    <location>
        <begin position="130"/>
        <end position="206"/>
    </location>
</feature>